<comment type="catalytic activity">
    <reaction evidence="1">
        <text>4-hydroxy-4-methyl-2-oxoglutarate = 2 pyruvate</text>
        <dbReference type="Rhea" id="RHEA:22748"/>
        <dbReference type="ChEBI" id="CHEBI:15361"/>
        <dbReference type="ChEBI" id="CHEBI:58276"/>
        <dbReference type="EC" id="4.1.3.17"/>
    </reaction>
</comment>
<evidence type="ECO:0000313" key="14">
    <source>
        <dbReference type="EMBL" id="CAA9271210.1"/>
    </source>
</evidence>
<comment type="subunit">
    <text evidence="4">Homotrimer.</text>
</comment>
<evidence type="ECO:0000256" key="8">
    <source>
        <dbReference type="ARBA" id="ARBA00025046"/>
    </source>
</evidence>
<dbReference type="GO" id="GO:0008948">
    <property type="term" value="F:oxaloacetate decarboxylase activity"/>
    <property type="evidence" value="ECO:0007669"/>
    <property type="project" value="UniProtKB-EC"/>
</dbReference>
<reference evidence="14" key="1">
    <citation type="submission" date="2020-02" db="EMBL/GenBank/DDBJ databases">
        <authorList>
            <person name="Meier V. D."/>
        </authorList>
    </citation>
    <scope>NUCLEOTIDE SEQUENCE</scope>
    <source>
        <strain evidence="14">AVDCRST_MAG77</strain>
    </source>
</reference>
<dbReference type="InterPro" id="IPR005493">
    <property type="entry name" value="RraA/RraA-like"/>
</dbReference>
<evidence type="ECO:0000256" key="13">
    <source>
        <dbReference type="PIRSR" id="PIRSR605493-1"/>
    </source>
</evidence>
<dbReference type="EMBL" id="CADCTC010000177">
    <property type="protein sequence ID" value="CAA9271210.1"/>
    <property type="molecule type" value="Genomic_DNA"/>
</dbReference>
<comment type="cofactor">
    <cofactor evidence="13">
        <name>Mg(2+)</name>
        <dbReference type="ChEBI" id="CHEBI:18420"/>
    </cofactor>
</comment>
<protein>
    <recommendedName>
        <fullName evidence="7">Putative 4-hydroxy-4-methyl-2-oxoglutarate aldolase</fullName>
        <ecNumber evidence="6">4.1.1.112</ecNumber>
        <ecNumber evidence="5">4.1.3.17</ecNumber>
    </recommendedName>
    <alternativeName>
        <fullName evidence="11">Oxaloacetate decarboxylase</fullName>
    </alternativeName>
    <alternativeName>
        <fullName evidence="9">Regulator of ribonuclease activity homolog</fullName>
    </alternativeName>
    <alternativeName>
        <fullName evidence="10">RraA-like protein</fullName>
    </alternativeName>
</protein>
<dbReference type="AlphaFoldDB" id="A0A6J4J8E7"/>
<evidence type="ECO:0000256" key="11">
    <source>
        <dbReference type="ARBA" id="ARBA00032305"/>
    </source>
</evidence>
<comment type="similarity">
    <text evidence="3">Belongs to the class II aldolase/RraA-like family.</text>
</comment>
<name>A0A6J4J8E7_9CHLR</name>
<proteinExistence type="inferred from homology"/>
<dbReference type="Pfam" id="PF03737">
    <property type="entry name" value="RraA-like"/>
    <property type="match status" value="1"/>
</dbReference>
<keyword evidence="13" id="KW-0460">Magnesium</keyword>
<evidence type="ECO:0000256" key="4">
    <source>
        <dbReference type="ARBA" id="ARBA00011233"/>
    </source>
</evidence>
<evidence type="ECO:0000256" key="10">
    <source>
        <dbReference type="ARBA" id="ARBA00030169"/>
    </source>
</evidence>
<dbReference type="InterPro" id="IPR036704">
    <property type="entry name" value="RraA/RraA-like_sf"/>
</dbReference>
<evidence type="ECO:0000256" key="6">
    <source>
        <dbReference type="ARBA" id="ARBA00012947"/>
    </source>
</evidence>
<feature type="binding site" evidence="13">
    <location>
        <begin position="111"/>
        <end position="114"/>
    </location>
    <ligand>
        <name>substrate</name>
    </ligand>
</feature>
<comment type="function">
    <text evidence="8">Catalyzes the aldol cleavage of 4-hydroxy-4-methyl-2-oxoglutarate (HMG) into 2 molecules of pyruvate. Also contains a secondary oxaloacetate (OAA) decarboxylase activity due to the common pyruvate enolate transition state formed following C-C bond cleavage in the retro-aldol and decarboxylation reactions.</text>
</comment>
<dbReference type="PANTHER" id="PTHR33254">
    <property type="entry name" value="4-HYDROXY-4-METHYL-2-OXOGLUTARATE ALDOLASE 3-RELATED"/>
    <property type="match status" value="1"/>
</dbReference>
<comment type="cofactor">
    <cofactor evidence="2">
        <name>a divalent metal cation</name>
        <dbReference type="ChEBI" id="CHEBI:60240"/>
    </cofactor>
</comment>
<dbReference type="GO" id="GO:0047443">
    <property type="term" value="F:4-hydroxy-4-methyl-2-oxoglutarate aldolase activity"/>
    <property type="evidence" value="ECO:0007669"/>
    <property type="project" value="UniProtKB-EC"/>
</dbReference>
<dbReference type="CDD" id="cd16841">
    <property type="entry name" value="RraA_family"/>
    <property type="match status" value="1"/>
</dbReference>
<evidence type="ECO:0000256" key="5">
    <source>
        <dbReference type="ARBA" id="ARBA00012213"/>
    </source>
</evidence>
<evidence type="ECO:0000256" key="1">
    <source>
        <dbReference type="ARBA" id="ARBA00001342"/>
    </source>
</evidence>
<evidence type="ECO:0000256" key="3">
    <source>
        <dbReference type="ARBA" id="ARBA00008621"/>
    </source>
</evidence>
<evidence type="ECO:0000256" key="9">
    <source>
        <dbReference type="ARBA" id="ARBA00029596"/>
    </source>
</evidence>
<feature type="binding site" evidence="13">
    <location>
        <position position="133"/>
    </location>
    <ligand>
        <name>substrate</name>
    </ligand>
</feature>
<dbReference type="Gene3D" id="3.50.30.40">
    <property type="entry name" value="Ribonuclease E inhibitor RraA/RraA-like"/>
    <property type="match status" value="1"/>
</dbReference>
<dbReference type="EC" id="4.1.1.112" evidence="6"/>
<dbReference type="EC" id="4.1.3.17" evidence="5"/>
<organism evidence="14">
    <name type="scientific">uncultured Chloroflexota bacterium</name>
    <dbReference type="NCBI Taxonomy" id="166587"/>
    <lineage>
        <taxon>Bacteria</taxon>
        <taxon>Bacillati</taxon>
        <taxon>Chloroflexota</taxon>
        <taxon>environmental samples</taxon>
    </lineage>
</organism>
<gene>
    <name evidence="14" type="ORF">AVDCRST_MAG77-3172</name>
</gene>
<accession>A0A6J4J8E7</accession>
<evidence type="ECO:0000256" key="2">
    <source>
        <dbReference type="ARBA" id="ARBA00001968"/>
    </source>
</evidence>
<sequence>MTNQQPAPVASTQLSPGPEVFARYSTSMLSDALDEVGIACVLPGVVAQLSDQARVAGHAYPVRFARKTGDPAAYRFGGGVGRPLEQVLKTMAAGQIVIFDLDGAPDAACWGGLASRLAQTKGVTGTVIWGACRDVDEIRALEYPVWSVATCPRRSRNEFTFGSMGEPIAVGKVTIRPGDILVGDATGVVCVPHDRAAEVLTLVERIAASEEEMEHQITSGTVVDWDKV</sequence>
<evidence type="ECO:0000256" key="12">
    <source>
        <dbReference type="ARBA" id="ARBA00047973"/>
    </source>
</evidence>
<evidence type="ECO:0000256" key="7">
    <source>
        <dbReference type="ARBA" id="ARBA00016549"/>
    </source>
</evidence>
<dbReference type="GO" id="GO:0046872">
    <property type="term" value="F:metal ion binding"/>
    <property type="evidence" value="ECO:0007669"/>
    <property type="project" value="UniProtKB-KW"/>
</dbReference>
<dbReference type="PANTHER" id="PTHR33254:SF4">
    <property type="entry name" value="4-HYDROXY-4-METHYL-2-OXOGLUTARATE ALDOLASE 3-RELATED"/>
    <property type="match status" value="1"/>
</dbReference>
<feature type="binding site" evidence="13">
    <location>
        <position position="134"/>
    </location>
    <ligand>
        <name>Mg(2+)</name>
        <dbReference type="ChEBI" id="CHEBI:18420"/>
    </ligand>
</feature>
<keyword evidence="13" id="KW-0479">Metal-binding</keyword>
<comment type="catalytic activity">
    <reaction evidence="12">
        <text>oxaloacetate + H(+) = pyruvate + CO2</text>
        <dbReference type="Rhea" id="RHEA:15641"/>
        <dbReference type="ChEBI" id="CHEBI:15361"/>
        <dbReference type="ChEBI" id="CHEBI:15378"/>
        <dbReference type="ChEBI" id="CHEBI:16452"/>
        <dbReference type="ChEBI" id="CHEBI:16526"/>
        <dbReference type="EC" id="4.1.1.112"/>
    </reaction>
</comment>
<dbReference type="SUPFAM" id="SSF89562">
    <property type="entry name" value="RraA-like"/>
    <property type="match status" value="1"/>
</dbReference>